<accession>A0A1J1IT36</accession>
<gene>
    <name evidence="1" type="ORF">CLUMA_CG016890</name>
</gene>
<evidence type="ECO:0000313" key="2">
    <source>
        <dbReference type="Proteomes" id="UP000183832"/>
    </source>
</evidence>
<dbReference type="Proteomes" id="UP000183832">
    <property type="component" value="Unassembled WGS sequence"/>
</dbReference>
<name>A0A1J1IT36_9DIPT</name>
<reference evidence="1 2" key="1">
    <citation type="submission" date="2015-04" db="EMBL/GenBank/DDBJ databases">
        <authorList>
            <person name="Syromyatnikov M.Y."/>
            <person name="Popov V.N."/>
        </authorList>
    </citation>
    <scope>NUCLEOTIDE SEQUENCE [LARGE SCALE GENOMIC DNA]</scope>
</reference>
<keyword evidence="2" id="KW-1185">Reference proteome</keyword>
<dbReference type="EMBL" id="CVRI01000059">
    <property type="protein sequence ID" value="CRL03397.1"/>
    <property type="molecule type" value="Genomic_DNA"/>
</dbReference>
<organism evidence="1 2">
    <name type="scientific">Clunio marinus</name>
    <dbReference type="NCBI Taxonomy" id="568069"/>
    <lineage>
        <taxon>Eukaryota</taxon>
        <taxon>Metazoa</taxon>
        <taxon>Ecdysozoa</taxon>
        <taxon>Arthropoda</taxon>
        <taxon>Hexapoda</taxon>
        <taxon>Insecta</taxon>
        <taxon>Pterygota</taxon>
        <taxon>Neoptera</taxon>
        <taxon>Endopterygota</taxon>
        <taxon>Diptera</taxon>
        <taxon>Nematocera</taxon>
        <taxon>Chironomoidea</taxon>
        <taxon>Chironomidae</taxon>
        <taxon>Clunio</taxon>
    </lineage>
</organism>
<sequence>MKRREVDVDKDTKTVEGCFLVLRQVISGDRRIHRSKIENNSMIQVAFLYVDNECLSSDEVKSLEESHDKLGLKWFNR</sequence>
<dbReference type="AlphaFoldDB" id="A0A1J1IT36"/>
<protein>
    <submittedName>
        <fullName evidence="1">CLUMA_CG016890, isoform A</fullName>
    </submittedName>
</protein>
<evidence type="ECO:0000313" key="1">
    <source>
        <dbReference type="EMBL" id="CRL03397.1"/>
    </source>
</evidence>
<proteinExistence type="predicted"/>